<protein>
    <submittedName>
        <fullName evidence="2">Uncharacterized protein</fullName>
    </submittedName>
</protein>
<reference evidence="2 3" key="1">
    <citation type="journal article" date="2016" name="Nat. Commun.">
        <title>Thousands of microbial genomes shed light on interconnected biogeochemical processes in an aquifer system.</title>
        <authorList>
            <person name="Anantharaman K."/>
            <person name="Brown C.T."/>
            <person name="Hug L.A."/>
            <person name="Sharon I."/>
            <person name="Castelle C.J."/>
            <person name="Probst A.J."/>
            <person name="Thomas B.C."/>
            <person name="Singh A."/>
            <person name="Wilkins M.J."/>
            <person name="Karaoz U."/>
            <person name="Brodie E.L."/>
            <person name="Williams K.H."/>
            <person name="Hubbard S.S."/>
            <person name="Banfield J.F."/>
        </authorList>
    </citation>
    <scope>NUCLEOTIDE SEQUENCE [LARGE SCALE GENOMIC DNA]</scope>
</reference>
<evidence type="ECO:0000313" key="3">
    <source>
        <dbReference type="Proteomes" id="UP000176349"/>
    </source>
</evidence>
<feature type="region of interest" description="Disordered" evidence="1">
    <location>
        <begin position="88"/>
        <end position="129"/>
    </location>
</feature>
<proteinExistence type="predicted"/>
<name>A0A1G2C9S0_9BACT</name>
<feature type="compositionally biased region" description="Basic and acidic residues" evidence="1">
    <location>
        <begin position="112"/>
        <end position="129"/>
    </location>
</feature>
<dbReference type="Proteomes" id="UP000176349">
    <property type="component" value="Unassembled WGS sequence"/>
</dbReference>
<evidence type="ECO:0000313" key="2">
    <source>
        <dbReference type="EMBL" id="OGY97529.1"/>
    </source>
</evidence>
<dbReference type="AlphaFoldDB" id="A0A1G2C9S0"/>
<evidence type="ECO:0000256" key="1">
    <source>
        <dbReference type="SAM" id="MobiDB-lite"/>
    </source>
</evidence>
<dbReference type="EMBL" id="MHKV01000007">
    <property type="protein sequence ID" value="OGY97529.1"/>
    <property type="molecule type" value="Genomic_DNA"/>
</dbReference>
<comment type="caution">
    <text evidence="2">The sequence shown here is derived from an EMBL/GenBank/DDBJ whole genome shotgun (WGS) entry which is preliminary data.</text>
</comment>
<accession>A0A1G2C9S0</accession>
<sequence>MYDLILQLVFMAGLGAMFYLVARAVPRVSDGEAHLYQHGKLDAWLGSLPLEQVDAFLNSSLEKALRKAKIGVLKVDNLVTAYLNRVKSANGKPANGNGSLLAGGMAETPPSDETKEGEGGERKNGNRNI</sequence>
<gene>
    <name evidence="2" type="ORF">A2128_02100</name>
</gene>
<organism evidence="2 3">
    <name type="scientific">Candidatus Liptonbacteria bacterium GWC1_60_9</name>
    <dbReference type="NCBI Taxonomy" id="1798645"/>
    <lineage>
        <taxon>Bacteria</taxon>
        <taxon>Candidatus Liptoniibacteriota</taxon>
    </lineage>
</organism>